<feature type="compositionally biased region" description="Polar residues" evidence="1">
    <location>
        <begin position="179"/>
        <end position="191"/>
    </location>
</feature>
<protein>
    <submittedName>
        <fullName evidence="3">Uncharacterized protein</fullName>
    </submittedName>
</protein>
<organism evidence="3 4">
    <name type="scientific">Geodia barretti</name>
    <name type="common">Barrett's horny sponge</name>
    <dbReference type="NCBI Taxonomy" id="519541"/>
    <lineage>
        <taxon>Eukaryota</taxon>
        <taxon>Metazoa</taxon>
        <taxon>Porifera</taxon>
        <taxon>Demospongiae</taxon>
        <taxon>Heteroscleromorpha</taxon>
        <taxon>Tetractinellida</taxon>
        <taxon>Astrophorina</taxon>
        <taxon>Geodiidae</taxon>
        <taxon>Geodia</taxon>
    </lineage>
</organism>
<feature type="signal peptide" evidence="2">
    <location>
        <begin position="1"/>
        <end position="30"/>
    </location>
</feature>
<feature type="compositionally biased region" description="Basic and acidic residues" evidence="1">
    <location>
        <begin position="159"/>
        <end position="178"/>
    </location>
</feature>
<feature type="region of interest" description="Disordered" evidence="1">
    <location>
        <begin position="156"/>
        <end position="191"/>
    </location>
</feature>
<keyword evidence="4" id="KW-1185">Reference proteome</keyword>
<evidence type="ECO:0000256" key="1">
    <source>
        <dbReference type="SAM" id="MobiDB-lite"/>
    </source>
</evidence>
<keyword evidence="2" id="KW-0732">Signal</keyword>
<feature type="chain" id="PRO_5041431813" evidence="2">
    <location>
        <begin position="31"/>
        <end position="191"/>
    </location>
</feature>
<dbReference type="Proteomes" id="UP001174909">
    <property type="component" value="Unassembled WGS sequence"/>
</dbReference>
<evidence type="ECO:0000256" key="2">
    <source>
        <dbReference type="SAM" id="SignalP"/>
    </source>
</evidence>
<accession>A0AA35SNS6</accession>
<name>A0AA35SNS6_GEOBA</name>
<dbReference type="EMBL" id="CASHTH010002586">
    <property type="protein sequence ID" value="CAI8032146.1"/>
    <property type="molecule type" value="Genomic_DNA"/>
</dbReference>
<dbReference type="AlphaFoldDB" id="A0AA35SNS6"/>
<gene>
    <name evidence="3" type="ORF">GBAR_LOCUS18199</name>
</gene>
<sequence>MMLQQRWKTLNELLVVLFVTLGLLMQLVESQDPQTPEDCMFPLIIFNPETLMCECSDIGCEDTGMVLDPVNCFCVCPPFDPPCLPPMIEDPDQCICRCPNAFCIGGQVQNPETCVYQGRDRTQTPANANAYPRTAGEAKRRILIPYQKKHKNNWHFSINKKENKKKKDGDKENKECSRNSDTTSARNHLIQ</sequence>
<reference evidence="3" key="1">
    <citation type="submission" date="2023-03" db="EMBL/GenBank/DDBJ databases">
        <authorList>
            <person name="Steffen K."/>
            <person name="Cardenas P."/>
        </authorList>
    </citation>
    <scope>NUCLEOTIDE SEQUENCE</scope>
</reference>
<comment type="caution">
    <text evidence="3">The sequence shown here is derived from an EMBL/GenBank/DDBJ whole genome shotgun (WGS) entry which is preliminary data.</text>
</comment>
<proteinExistence type="predicted"/>
<evidence type="ECO:0000313" key="4">
    <source>
        <dbReference type="Proteomes" id="UP001174909"/>
    </source>
</evidence>
<evidence type="ECO:0000313" key="3">
    <source>
        <dbReference type="EMBL" id="CAI8032146.1"/>
    </source>
</evidence>